<dbReference type="AlphaFoldDB" id="A0A644YZ89"/>
<dbReference type="Gene3D" id="3.40.630.30">
    <property type="match status" value="1"/>
</dbReference>
<dbReference type="Pfam" id="PF00583">
    <property type="entry name" value="Acetyltransf_1"/>
    <property type="match status" value="1"/>
</dbReference>
<dbReference type="EMBL" id="VSSQ01006816">
    <property type="protein sequence ID" value="MPM33945.1"/>
    <property type="molecule type" value="Genomic_DNA"/>
</dbReference>
<dbReference type="PROSITE" id="PS51186">
    <property type="entry name" value="GNAT"/>
    <property type="match status" value="1"/>
</dbReference>
<dbReference type="InterPro" id="IPR016181">
    <property type="entry name" value="Acyl_CoA_acyltransferase"/>
</dbReference>
<dbReference type="SUPFAM" id="SSF55729">
    <property type="entry name" value="Acyl-CoA N-acyltransferases (Nat)"/>
    <property type="match status" value="1"/>
</dbReference>
<gene>
    <name evidence="2" type="ORF">SDC9_80526</name>
</gene>
<reference evidence="2" key="1">
    <citation type="submission" date="2019-08" db="EMBL/GenBank/DDBJ databases">
        <authorList>
            <person name="Kucharzyk K."/>
            <person name="Murdoch R.W."/>
            <person name="Higgins S."/>
            <person name="Loffler F."/>
        </authorList>
    </citation>
    <scope>NUCLEOTIDE SEQUENCE</scope>
</reference>
<feature type="domain" description="N-acetyltransferase" evidence="1">
    <location>
        <begin position="9"/>
        <end position="161"/>
    </location>
</feature>
<evidence type="ECO:0000259" key="1">
    <source>
        <dbReference type="PROSITE" id="PS51186"/>
    </source>
</evidence>
<sequence length="161" mass="18765">MSVVSIMKVTKENVDEEVIKQLSQVLTYSEPENFKECEKWWRQWFSDKILGDKITIVAKEENNIIGVTRFWRTPFCNNKWLIEGLEVILPQRRKGVGKAIVTEGIRILKGITNEKIFVHIDSENNQSKRLHEVLGLKKNSSGSLNSYGDYRNYIDEYVLEV</sequence>
<protein>
    <recommendedName>
        <fullName evidence="1">N-acetyltransferase domain-containing protein</fullName>
    </recommendedName>
</protein>
<dbReference type="InterPro" id="IPR000182">
    <property type="entry name" value="GNAT_dom"/>
</dbReference>
<evidence type="ECO:0000313" key="2">
    <source>
        <dbReference type="EMBL" id="MPM33945.1"/>
    </source>
</evidence>
<organism evidence="2">
    <name type="scientific">bioreactor metagenome</name>
    <dbReference type="NCBI Taxonomy" id="1076179"/>
    <lineage>
        <taxon>unclassified sequences</taxon>
        <taxon>metagenomes</taxon>
        <taxon>ecological metagenomes</taxon>
    </lineage>
</organism>
<proteinExistence type="predicted"/>
<name>A0A644YZ89_9ZZZZ</name>
<dbReference type="GO" id="GO:0016747">
    <property type="term" value="F:acyltransferase activity, transferring groups other than amino-acyl groups"/>
    <property type="evidence" value="ECO:0007669"/>
    <property type="project" value="InterPro"/>
</dbReference>
<comment type="caution">
    <text evidence="2">The sequence shown here is derived from an EMBL/GenBank/DDBJ whole genome shotgun (WGS) entry which is preliminary data.</text>
</comment>
<accession>A0A644YZ89</accession>
<dbReference type="CDD" id="cd04301">
    <property type="entry name" value="NAT_SF"/>
    <property type="match status" value="1"/>
</dbReference>